<name>A0A169YKI3_CORDF</name>
<gene>
    <name evidence="3" type="ORF">LEL_01824</name>
</gene>
<keyword evidence="2" id="KW-0472">Membrane</keyword>
<keyword evidence="2" id="KW-1133">Transmembrane helix</keyword>
<keyword evidence="4" id="KW-1185">Reference proteome</keyword>
<feature type="compositionally biased region" description="Low complexity" evidence="1">
    <location>
        <begin position="58"/>
        <end position="70"/>
    </location>
</feature>
<comment type="caution">
    <text evidence="3">The sequence shown here is derived from an EMBL/GenBank/DDBJ whole genome shotgun (WGS) entry which is preliminary data.</text>
</comment>
<dbReference type="Proteomes" id="UP000076881">
    <property type="component" value="Unassembled WGS sequence"/>
</dbReference>
<organism evidence="3 4">
    <name type="scientific">Akanthomyces lecanii RCEF 1005</name>
    <dbReference type="NCBI Taxonomy" id="1081108"/>
    <lineage>
        <taxon>Eukaryota</taxon>
        <taxon>Fungi</taxon>
        <taxon>Dikarya</taxon>
        <taxon>Ascomycota</taxon>
        <taxon>Pezizomycotina</taxon>
        <taxon>Sordariomycetes</taxon>
        <taxon>Hypocreomycetidae</taxon>
        <taxon>Hypocreales</taxon>
        <taxon>Cordycipitaceae</taxon>
        <taxon>Akanthomyces</taxon>
        <taxon>Cordyceps confragosa</taxon>
    </lineage>
</organism>
<dbReference type="EMBL" id="AZHF01000001">
    <property type="protein sequence ID" value="OAA82279.1"/>
    <property type="molecule type" value="Genomic_DNA"/>
</dbReference>
<keyword evidence="2" id="KW-0812">Transmembrane</keyword>
<proteinExistence type="predicted"/>
<dbReference type="OrthoDB" id="3784821at2759"/>
<evidence type="ECO:0000313" key="3">
    <source>
        <dbReference type="EMBL" id="OAA82279.1"/>
    </source>
</evidence>
<dbReference type="STRING" id="1081108.A0A169YKI3"/>
<feature type="region of interest" description="Disordered" evidence="1">
    <location>
        <begin position="22"/>
        <end position="83"/>
    </location>
</feature>
<feature type="transmembrane region" description="Helical" evidence="2">
    <location>
        <begin position="97"/>
        <end position="115"/>
    </location>
</feature>
<evidence type="ECO:0000256" key="2">
    <source>
        <dbReference type="SAM" id="Phobius"/>
    </source>
</evidence>
<feature type="compositionally biased region" description="Basic and acidic residues" evidence="1">
    <location>
        <begin position="71"/>
        <end position="83"/>
    </location>
</feature>
<dbReference type="AlphaFoldDB" id="A0A169YKI3"/>
<reference evidence="3 4" key="1">
    <citation type="journal article" date="2016" name="Genome Biol. Evol.">
        <title>Divergent and convergent evolution of fungal pathogenicity.</title>
        <authorList>
            <person name="Shang Y."/>
            <person name="Xiao G."/>
            <person name="Zheng P."/>
            <person name="Cen K."/>
            <person name="Zhan S."/>
            <person name="Wang C."/>
        </authorList>
    </citation>
    <scope>NUCLEOTIDE SEQUENCE [LARGE SCALE GENOMIC DNA]</scope>
    <source>
        <strain evidence="3 4">RCEF 1005</strain>
    </source>
</reference>
<evidence type="ECO:0000256" key="1">
    <source>
        <dbReference type="SAM" id="MobiDB-lite"/>
    </source>
</evidence>
<protein>
    <submittedName>
        <fullName evidence="3">Uncharacterized protein</fullName>
    </submittedName>
</protein>
<accession>A0A169YKI3</accession>
<evidence type="ECO:0000313" key="4">
    <source>
        <dbReference type="Proteomes" id="UP000076881"/>
    </source>
</evidence>
<feature type="compositionally biased region" description="Polar residues" evidence="1">
    <location>
        <begin position="26"/>
        <end position="39"/>
    </location>
</feature>
<sequence length="136" mass="14825">MISPRLQQRLLSVRSVYSVARSRVAQPTQRRLASSSSSGPRQPPAAKRTATPPPPSPSSSSSAAAATRARINAEKEAPPVETAEEYKARYKSAARRWTATVIALPILLVTSYYLFDRLALGHAPKVLNRKATKQDD</sequence>